<dbReference type="PANTHER" id="PTHR44390">
    <property type="entry name" value="CENTROSOMAL PROTEIN OF 41 KDA"/>
    <property type="match status" value="1"/>
</dbReference>
<dbReference type="Gene3D" id="3.40.250.10">
    <property type="entry name" value="Rhodanese-like domain"/>
    <property type="match status" value="1"/>
</dbReference>
<name>A0A177BCG5_9BILA</name>
<keyword evidence="3" id="KW-0813">Transport</keyword>
<keyword evidence="6" id="KW-0653">Protein transport</keyword>
<evidence type="ECO:0000256" key="7">
    <source>
        <dbReference type="ARBA" id="ARBA00023069"/>
    </source>
</evidence>
<dbReference type="OrthoDB" id="70250at2759"/>
<dbReference type="GO" id="GO:0005813">
    <property type="term" value="C:centrosome"/>
    <property type="evidence" value="ECO:0007669"/>
    <property type="project" value="UniProtKB-SubCell"/>
</dbReference>
<evidence type="ECO:0000256" key="3">
    <source>
        <dbReference type="ARBA" id="ARBA00022448"/>
    </source>
</evidence>
<dbReference type="AlphaFoldDB" id="A0A177BCG5"/>
<evidence type="ECO:0000256" key="6">
    <source>
        <dbReference type="ARBA" id="ARBA00022927"/>
    </source>
</evidence>
<comment type="caution">
    <text evidence="12">The sequence shown here is derived from an EMBL/GenBank/DDBJ whole genome shotgun (WGS) entry which is preliminary data.</text>
</comment>
<dbReference type="PROSITE" id="PS50206">
    <property type="entry name" value="RHODANESE_3"/>
    <property type="match status" value="1"/>
</dbReference>
<keyword evidence="4" id="KW-0963">Cytoplasm</keyword>
<keyword evidence="13" id="KW-1185">Reference proteome</keyword>
<comment type="similarity">
    <text evidence="10">Belongs to the CEP41 family.</text>
</comment>
<dbReference type="Proteomes" id="UP000078046">
    <property type="component" value="Unassembled WGS sequence"/>
</dbReference>
<evidence type="ECO:0000256" key="1">
    <source>
        <dbReference type="ARBA" id="ARBA00004120"/>
    </source>
</evidence>
<evidence type="ECO:0000256" key="2">
    <source>
        <dbReference type="ARBA" id="ARBA00004300"/>
    </source>
</evidence>
<dbReference type="InterPro" id="IPR036873">
    <property type="entry name" value="Rhodanese-like_dom_sf"/>
</dbReference>
<organism evidence="12 13">
    <name type="scientific">Intoshia linei</name>
    <dbReference type="NCBI Taxonomy" id="1819745"/>
    <lineage>
        <taxon>Eukaryota</taxon>
        <taxon>Metazoa</taxon>
        <taxon>Spiralia</taxon>
        <taxon>Lophotrochozoa</taxon>
        <taxon>Mesozoa</taxon>
        <taxon>Orthonectida</taxon>
        <taxon>Rhopaluridae</taxon>
        <taxon>Intoshia</taxon>
    </lineage>
</organism>
<dbReference type="SMART" id="SM00450">
    <property type="entry name" value="RHOD"/>
    <property type="match status" value="1"/>
</dbReference>
<dbReference type="GO" id="GO:0015031">
    <property type="term" value="P:protein transport"/>
    <property type="evidence" value="ECO:0007669"/>
    <property type="project" value="UniProtKB-KW"/>
</dbReference>
<evidence type="ECO:0000259" key="11">
    <source>
        <dbReference type="PROSITE" id="PS50206"/>
    </source>
</evidence>
<evidence type="ECO:0000256" key="4">
    <source>
        <dbReference type="ARBA" id="ARBA00022490"/>
    </source>
</evidence>
<evidence type="ECO:0000256" key="8">
    <source>
        <dbReference type="ARBA" id="ARBA00023212"/>
    </source>
</evidence>
<keyword evidence="7" id="KW-0969">Cilium</keyword>
<dbReference type="EMBL" id="LWCA01000071">
    <property type="protein sequence ID" value="OAF71201.1"/>
    <property type="molecule type" value="Genomic_DNA"/>
</dbReference>
<accession>A0A177BCG5</accession>
<comment type="subcellular location">
    <subcellularLocation>
        <location evidence="1">Cytoplasm</location>
        <location evidence="1">Cytoskeleton</location>
        <location evidence="1">Cilium basal body</location>
    </subcellularLocation>
    <subcellularLocation>
        <location evidence="2">Cytoplasm</location>
        <location evidence="2">Cytoskeleton</location>
        <location evidence="2">Microtubule organizing center</location>
        <location evidence="2">Centrosome</location>
    </subcellularLocation>
</comment>
<evidence type="ECO:0000313" key="12">
    <source>
        <dbReference type="EMBL" id="OAF71201.1"/>
    </source>
</evidence>
<keyword evidence="5" id="KW-0970">Cilium biogenesis/degradation</keyword>
<evidence type="ECO:0000256" key="5">
    <source>
        <dbReference type="ARBA" id="ARBA00022794"/>
    </source>
</evidence>
<gene>
    <name evidence="12" type="ORF">A3Q56_01050</name>
</gene>
<feature type="domain" description="Rhodanese" evidence="11">
    <location>
        <begin position="149"/>
        <end position="246"/>
    </location>
</feature>
<keyword evidence="8" id="KW-0206">Cytoskeleton</keyword>
<dbReference type="Pfam" id="PF00581">
    <property type="entry name" value="Rhodanese"/>
    <property type="match status" value="1"/>
</dbReference>
<keyword evidence="9" id="KW-0966">Cell projection</keyword>
<dbReference type="GO" id="GO:0036064">
    <property type="term" value="C:ciliary basal body"/>
    <property type="evidence" value="ECO:0007669"/>
    <property type="project" value="TreeGrafter"/>
</dbReference>
<protein>
    <submittedName>
        <fullName evidence="12">Centrosomal protein</fullName>
    </submittedName>
</protein>
<evidence type="ECO:0000313" key="13">
    <source>
        <dbReference type="Proteomes" id="UP000078046"/>
    </source>
</evidence>
<dbReference type="SUPFAM" id="SSF52821">
    <property type="entry name" value="Rhodanese/Cell cycle control phosphatase"/>
    <property type="match status" value="1"/>
</dbReference>
<dbReference type="InterPro" id="IPR051889">
    <property type="entry name" value="CEP41"/>
</dbReference>
<dbReference type="CDD" id="cd00158">
    <property type="entry name" value="RHOD"/>
    <property type="match status" value="1"/>
</dbReference>
<sequence length="319" mass="37327">MVYNIGSKKLLNQRIIPNPKYRHVRSVIDTGSSITKYMQHIENITSDFKYRRNELFKRMKIVQFVELITQFYNVNSALNRIDQNEITETSQKSSPLNTAVMDLDESVIFKNLNKEEIQNTSSSNFVKFSRGLGEMDEYSPDEDQLKNLQNEPYLLLDVRNKNEFDAIHIRTAQNFPLSLLSRANHFETNEMRNYKNKENAVIIICDYDESLAPKVAETLYQRGYDNIVMLSGGLKVTRKLFRDIMLEGALLNKETIPKFEMTEIEILTKELENIHTQTEKNSMYTTRSRISKFTNYRKKIDTNSMLSRKTIDSKPPFKV</sequence>
<reference evidence="12 13" key="1">
    <citation type="submission" date="2016-04" db="EMBL/GenBank/DDBJ databases">
        <title>The genome of Intoshia linei affirms orthonectids as highly simplified spiralians.</title>
        <authorList>
            <person name="Mikhailov K.V."/>
            <person name="Slusarev G.S."/>
            <person name="Nikitin M.A."/>
            <person name="Logacheva M.D."/>
            <person name="Penin A."/>
            <person name="Aleoshin V."/>
            <person name="Panchin Y.V."/>
        </authorList>
    </citation>
    <scope>NUCLEOTIDE SEQUENCE [LARGE SCALE GENOMIC DNA]</scope>
    <source>
        <strain evidence="12">Intl2013</strain>
        <tissue evidence="12">Whole animal</tissue>
    </source>
</reference>
<evidence type="ECO:0000256" key="9">
    <source>
        <dbReference type="ARBA" id="ARBA00023273"/>
    </source>
</evidence>
<evidence type="ECO:0000256" key="10">
    <source>
        <dbReference type="ARBA" id="ARBA00038465"/>
    </source>
</evidence>
<proteinExistence type="inferred from homology"/>
<dbReference type="PANTHER" id="PTHR44390:SF1">
    <property type="entry name" value="CENTROSOMAL PROTEIN OF 41 KDA"/>
    <property type="match status" value="1"/>
</dbReference>
<dbReference type="InterPro" id="IPR001763">
    <property type="entry name" value="Rhodanese-like_dom"/>
</dbReference>
<dbReference type="GO" id="GO:0060271">
    <property type="term" value="P:cilium assembly"/>
    <property type="evidence" value="ECO:0007669"/>
    <property type="project" value="TreeGrafter"/>
</dbReference>